<feature type="transmembrane region" description="Helical" evidence="1">
    <location>
        <begin position="270"/>
        <end position="289"/>
    </location>
</feature>
<dbReference type="GO" id="GO:0004175">
    <property type="term" value="F:endopeptidase activity"/>
    <property type="evidence" value="ECO:0007669"/>
    <property type="project" value="UniProtKB-ARBA"/>
</dbReference>
<feature type="transmembrane region" description="Helical" evidence="1">
    <location>
        <begin position="94"/>
        <end position="115"/>
    </location>
</feature>
<evidence type="ECO:0000259" key="2">
    <source>
        <dbReference type="Pfam" id="PF02517"/>
    </source>
</evidence>
<keyword evidence="1" id="KW-0812">Transmembrane</keyword>
<dbReference type="STRING" id="1121945.GCA_000421805_02972"/>
<dbReference type="AlphaFoldDB" id="A0A1X4G9P7"/>
<gene>
    <name evidence="3" type="ORF">B9H04_14920</name>
</gene>
<feature type="transmembrane region" description="Helical" evidence="1">
    <location>
        <begin position="21"/>
        <end position="46"/>
    </location>
</feature>
<feature type="transmembrane region" description="Helical" evidence="1">
    <location>
        <begin position="202"/>
        <end position="222"/>
    </location>
</feature>
<reference evidence="3 4" key="1">
    <citation type="submission" date="2017-04" db="EMBL/GenBank/DDBJ databases">
        <title>MLSA of the genus Halorubrum.</title>
        <authorList>
            <person name="De La Haba R."/>
            <person name="Sanchez-Porro C."/>
            <person name="Infante-Dominguez C."/>
            <person name="Ventosa A."/>
        </authorList>
    </citation>
    <scope>NUCLEOTIDE SEQUENCE [LARGE SCALE GENOMIC DNA]</scope>
    <source>
        <strain evidence="3 4">DSM 17463</strain>
    </source>
</reference>
<sequence length="307" mass="31704">MSTRLRPVSRIGSEVSISGAAVRVVVTAVTFIATLAAVGLVLAQFSTPDVLTNLPNQLPTLCGVAAVILVLYYLFGTSPAAYGLSLGRRWLGDFAGGAVIGVLFQAVSTAAILATGSGRIVGSWSMGVFNDPVTVGLAIGATAAAFVIVGLWEDFLFRGVLIRELVVGFTSRRVSRPAATGSAVVVSALVFGALHLNAGAAGLSASVAVTQAVVGGLYFGLAYVLTDSLALPVGIHFSTNLWTTVVFGQPESGYPAAFRLTRPFDLSADLIVVLLLPTAVLVTAVVLWVRATRGEISEASLQRVGEQ</sequence>
<dbReference type="GeneID" id="301361612"/>
<dbReference type="RefSeq" id="WP_080508648.1">
    <property type="nucleotide sequence ID" value="NZ_ATXS01000020.1"/>
</dbReference>
<evidence type="ECO:0000313" key="4">
    <source>
        <dbReference type="Proteomes" id="UP000193587"/>
    </source>
</evidence>
<accession>A0A1X4G9P7</accession>
<dbReference type="PANTHER" id="PTHR39430:SF1">
    <property type="entry name" value="PROTEASE"/>
    <property type="match status" value="1"/>
</dbReference>
<name>A0A1X4G9P7_HALEZ</name>
<keyword evidence="1" id="KW-1133">Transmembrane helix</keyword>
<dbReference type="GO" id="GO:0080120">
    <property type="term" value="P:CAAX-box protein maturation"/>
    <property type="evidence" value="ECO:0007669"/>
    <property type="project" value="UniProtKB-ARBA"/>
</dbReference>
<feature type="transmembrane region" description="Helical" evidence="1">
    <location>
        <begin position="229"/>
        <end position="250"/>
    </location>
</feature>
<feature type="domain" description="CAAX prenyl protease 2/Lysostaphin resistance protein A-like" evidence="2">
    <location>
        <begin position="140"/>
        <end position="241"/>
    </location>
</feature>
<evidence type="ECO:0000313" key="3">
    <source>
        <dbReference type="EMBL" id="OSO93872.1"/>
    </source>
</evidence>
<proteinExistence type="predicted"/>
<organism evidence="3 4">
    <name type="scientific">Halorubrum ezzemoulense DSM 17463</name>
    <dbReference type="NCBI Taxonomy" id="1121945"/>
    <lineage>
        <taxon>Archaea</taxon>
        <taxon>Methanobacteriati</taxon>
        <taxon>Methanobacteriota</taxon>
        <taxon>Stenosarchaea group</taxon>
        <taxon>Halobacteria</taxon>
        <taxon>Halobacteriales</taxon>
        <taxon>Haloferacaceae</taxon>
        <taxon>Halorubrum</taxon>
    </lineage>
</organism>
<dbReference type="EMBL" id="NEDJ01000072">
    <property type="protein sequence ID" value="OSO93872.1"/>
    <property type="molecule type" value="Genomic_DNA"/>
</dbReference>
<dbReference type="InterPro" id="IPR003675">
    <property type="entry name" value="Rce1/LyrA-like_dom"/>
</dbReference>
<feature type="transmembrane region" description="Helical" evidence="1">
    <location>
        <begin position="135"/>
        <end position="157"/>
    </location>
</feature>
<dbReference type="Proteomes" id="UP000193587">
    <property type="component" value="Unassembled WGS sequence"/>
</dbReference>
<comment type="caution">
    <text evidence="3">The sequence shown here is derived from an EMBL/GenBank/DDBJ whole genome shotgun (WGS) entry which is preliminary data.</text>
</comment>
<feature type="transmembrane region" description="Helical" evidence="1">
    <location>
        <begin position="58"/>
        <end position="82"/>
    </location>
</feature>
<dbReference type="PANTHER" id="PTHR39430">
    <property type="entry name" value="MEMBRANE-ASSOCIATED PROTEASE-RELATED"/>
    <property type="match status" value="1"/>
</dbReference>
<feature type="transmembrane region" description="Helical" evidence="1">
    <location>
        <begin position="178"/>
        <end position="196"/>
    </location>
</feature>
<dbReference type="Pfam" id="PF02517">
    <property type="entry name" value="Rce1-like"/>
    <property type="match status" value="1"/>
</dbReference>
<evidence type="ECO:0000256" key="1">
    <source>
        <dbReference type="SAM" id="Phobius"/>
    </source>
</evidence>
<keyword evidence="1" id="KW-0472">Membrane</keyword>
<protein>
    <recommendedName>
        <fullName evidence="2">CAAX prenyl protease 2/Lysostaphin resistance protein A-like domain-containing protein</fullName>
    </recommendedName>
</protein>